<feature type="region of interest" description="Disordered" evidence="5">
    <location>
        <begin position="453"/>
        <end position="513"/>
    </location>
</feature>
<dbReference type="Pfam" id="PF15613">
    <property type="entry name" value="WSD"/>
    <property type="match status" value="1"/>
</dbReference>
<dbReference type="GO" id="GO:0000785">
    <property type="term" value="C:chromatin"/>
    <property type="evidence" value="ECO:0007669"/>
    <property type="project" value="UniProtKB-ARBA"/>
</dbReference>
<feature type="compositionally biased region" description="Acidic residues" evidence="5">
    <location>
        <begin position="461"/>
        <end position="480"/>
    </location>
</feature>
<dbReference type="Pfam" id="PF10537">
    <property type="entry name" value="WAC_Acf1_DNA_bd"/>
    <property type="match status" value="1"/>
</dbReference>
<dbReference type="OrthoDB" id="332390at2759"/>
<feature type="compositionally biased region" description="Pro residues" evidence="5">
    <location>
        <begin position="333"/>
        <end position="342"/>
    </location>
</feature>
<feature type="region of interest" description="Disordered" evidence="5">
    <location>
        <begin position="952"/>
        <end position="997"/>
    </location>
</feature>
<dbReference type="InterPro" id="IPR013136">
    <property type="entry name" value="WSTF_Acf1_Cbp146"/>
</dbReference>
<proteinExistence type="predicted"/>
<dbReference type="GO" id="GO:0000781">
    <property type="term" value="C:chromosome, telomeric region"/>
    <property type="evidence" value="ECO:0007669"/>
    <property type="project" value="GOC"/>
</dbReference>
<dbReference type="Proteomes" id="UP000319663">
    <property type="component" value="Unassembled WGS sequence"/>
</dbReference>
<feature type="compositionally biased region" description="Basic and acidic residues" evidence="5">
    <location>
        <begin position="969"/>
        <end position="978"/>
    </location>
</feature>
<dbReference type="STRING" id="5098.A0A507R0R5"/>
<keyword evidence="2" id="KW-0175">Coiled coil</keyword>
<feature type="region of interest" description="Disordered" evidence="5">
    <location>
        <begin position="650"/>
        <end position="736"/>
    </location>
</feature>
<reference evidence="8 9" key="1">
    <citation type="submission" date="2019-06" db="EMBL/GenBank/DDBJ databases">
        <title>Wine fermentation using esterase from Monascus purpureus.</title>
        <authorList>
            <person name="Geng C."/>
            <person name="Zhang Y."/>
        </authorList>
    </citation>
    <scope>NUCLEOTIDE SEQUENCE [LARGE SCALE GENOMIC DNA]</scope>
    <source>
        <strain evidence="8">HQ1</strain>
    </source>
</reference>
<accession>A0A507R0R5</accession>
<feature type="region of interest" description="Disordered" evidence="5">
    <location>
        <begin position="304"/>
        <end position="357"/>
    </location>
</feature>
<organism evidence="8 9">
    <name type="scientific">Monascus purpureus</name>
    <name type="common">Red mold</name>
    <name type="synonym">Monascus anka</name>
    <dbReference type="NCBI Taxonomy" id="5098"/>
    <lineage>
        <taxon>Eukaryota</taxon>
        <taxon>Fungi</taxon>
        <taxon>Dikarya</taxon>
        <taxon>Ascomycota</taxon>
        <taxon>Pezizomycotina</taxon>
        <taxon>Eurotiomycetes</taxon>
        <taxon>Eurotiomycetidae</taxon>
        <taxon>Eurotiales</taxon>
        <taxon>Aspergillaceae</taxon>
        <taxon>Monascus</taxon>
    </lineage>
</organism>
<dbReference type="AlphaFoldDB" id="A0A507R0R5"/>
<evidence type="ECO:0000256" key="1">
    <source>
        <dbReference type="ARBA" id="ARBA00004123"/>
    </source>
</evidence>
<keyword evidence="3 4" id="KW-0539">Nucleus</keyword>
<evidence type="ECO:0000259" key="6">
    <source>
        <dbReference type="PROSITE" id="PS50827"/>
    </source>
</evidence>
<dbReference type="GO" id="GO:0005634">
    <property type="term" value="C:nucleus"/>
    <property type="evidence" value="ECO:0007669"/>
    <property type="project" value="UniProtKB-SubCell"/>
</dbReference>
<dbReference type="PROSITE" id="PS50827">
    <property type="entry name" value="DDT"/>
    <property type="match status" value="1"/>
</dbReference>
<evidence type="ECO:0000313" key="8">
    <source>
        <dbReference type="EMBL" id="TQB75752.1"/>
    </source>
</evidence>
<dbReference type="EMBL" id="VIFY01000016">
    <property type="protein sequence ID" value="TQB75752.1"/>
    <property type="molecule type" value="Genomic_DNA"/>
</dbReference>
<feature type="domain" description="WAC" evidence="7">
    <location>
        <begin position="22"/>
        <end position="130"/>
    </location>
</feature>
<dbReference type="PROSITE" id="PS51136">
    <property type="entry name" value="WAC"/>
    <property type="match status" value="1"/>
</dbReference>
<dbReference type="InterPro" id="IPR028941">
    <property type="entry name" value="WHIM2_dom"/>
</dbReference>
<evidence type="ECO:0000256" key="4">
    <source>
        <dbReference type="PROSITE-ProRule" id="PRU00475"/>
    </source>
</evidence>
<evidence type="ECO:0000256" key="5">
    <source>
        <dbReference type="SAM" id="MobiDB-lite"/>
    </source>
</evidence>
<dbReference type="Pfam" id="PF15612">
    <property type="entry name" value="WHIM1"/>
    <property type="match status" value="1"/>
</dbReference>
<feature type="compositionally biased region" description="Basic and acidic residues" evidence="5">
    <location>
        <begin position="693"/>
        <end position="724"/>
    </location>
</feature>
<protein>
    <recommendedName>
        <fullName evidence="10">DDT domain-containing protein</fullName>
    </recommendedName>
</protein>
<dbReference type="PANTHER" id="PTHR32075">
    <property type="entry name" value="ISWI CHROMATIN-REMODELING COMPLEX SUBUNIT YPL216W-RELATED"/>
    <property type="match status" value="1"/>
</dbReference>
<evidence type="ECO:0008006" key="10">
    <source>
        <dbReference type="Google" id="ProtNLM"/>
    </source>
</evidence>
<feature type="compositionally biased region" description="Acidic residues" evidence="5">
    <location>
        <begin position="681"/>
        <end position="692"/>
    </location>
</feature>
<dbReference type="GO" id="GO:0031509">
    <property type="term" value="P:subtelomeric heterochromatin formation"/>
    <property type="evidence" value="ECO:0007669"/>
    <property type="project" value="TreeGrafter"/>
</dbReference>
<name>A0A507R0R5_MONPU</name>
<feature type="compositionally biased region" description="Basic and acidic residues" evidence="5">
    <location>
        <begin position="650"/>
        <end position="660"/>
    </location>
</feature>
<evidence type="ECO:0000256" key="2">
    <source>
        <dbReference type="ARBA" id="ARBA00023054"/>
    </source>
</evidence>
<dbReference type="Pfam" id="PF02791">
    <property type="entry name" value="DDT"/>
    <property type="match status" value="1"/>
</dbReference>
<sequence>MVLFKRKPVQYLPRPVIKDESSEVWVIPETNEVFTDYEPYLQRMDFYKQRRFICEITGHSGLTFFEALRSETEESRELNSSFPDALKGPILRRVQFSTVSRIDNLVDEVYDDFKQDFYPGEHVLILLTDNSRLHGMIRDKATFPEQLHPDGTVKTAGYARYLVKILDRQDEEALLDQEHITRDRKTFTKQMLRAFIKNTVTRESWSGAPWLVKPSIAEQYKIPTEVPKHLQYGARVAEKKAMKKADQDGFFGFFASQRLPELKPAVKGQKAKPSLQELAQAKQEQYLEYQRSLNGNPTFLIPVNNTSSPASAKFQESEGGANAAPSVIKNEPPRPPSPPPIKYPIEDLDLAPDRDKPHRPALKFLEDELDDDVEDEYLLDPEIKPELVGPLLEIWDTLNVYCEVFQLDSFTFDDFIQAMRFSSDEIDCELFVEIHCAVLKRLVNAEKDQGGAIQISLPDLPADESEESESDGEDGEEEEKEQTPEPAVTRMTTRSSLAKAEAQSLKAHGSSGSSNLVHRAADMFGNYGWIDRLRKRDFRNGGWELVMVGLLHQLSANPRMEKVCNEILAHLAPLDAEPTQETARLRYATLDLNMRIEALQIICRLSLETRAIKNYLEECSNQMTEFRKEKIEYQRSRKSALEELRRLHQDRKQLQPEPEKSPSPVPELDGLGDSKMAGVDGESDQVMDTEDEDSHHERSLRGGMDRILERKRKLEEERERKEQQAKQPKGSKQYQRVLKKMEDQKTKIVKLEEKIAVIDNDLREADCPRTRCLGKDRFCNRYWWFERNAMPYEGLPTSSTADARYANGRLWVQGPDDMERVGFIDVPEDQKKQYRKEFKMTPAERKKIEEGPTGLADAYHWGYYDDPDSVDKLIEWLDSRGERELKLRKELSLQRDHIVKYMKNRDSYLAQSAQRAESEEAPTKLVTTRHKTYMDDQKHRCLKWRNTTAMSENGHLHVDASRPSKRAKRTTEEPKDVKTAVNRQGKPLTRQGTRYNF</sequence>
<dbReference type="InterPro" id="IPR028942">
    <property type="entry name" value="WHIM1_dom"/>
</dbReference>
<evidence type="ECO:0000313" key="9">
    <source>
        <dbReference type="Proteomes" id="UP000319663"/>
    </source>
</evidence>
<gene>
    <name evidence="8" type="ORF">MPDQ_002052</name>
</gene>
<dbReference type="PANTHER" id="PTHR32075:SF6">
    <property type="entry name" value="ISWI CHROMATIN-REMODELING COMPLEX SUBUNIT YPL216W-RELATED"/>
    <property type="match status" value="1"/>
</dbReference>
<evidence type="ECO:0000259" key="7">
    <source>
        <dbReference type="PROSITE" id="PS51136"/>
    </source>
</evidence>
<evidence type="ECO:0000256" key="3">
    <source>
        <dbReference type="ARBA" id="ARBA00023242"/>
    </source>
</evidence>
<comment type="subcellular location">
    <subcellularLocation>
        <location evidence="1 4">Nucleus</location>
    </subcellularLocation>
</comment>
<feature type="domain" description="DDT" evidence="6">
    <location>
        <begin position="385"/>
        <end position="448"/>
    </location>
</feature>
<dbReference type="InterPro" id="IPR018501">
    <property type="entry name" value="DDT_dom"/>
</dbReference>
<comment type="caution">
    <text evidence="8">The sequence shown here is derived from an EMBL/GenBank/DDBJ whole genome shotgun (WGS) entry which is preliminary data.</text>
</comment>
<keyword evidence="9" id="KW-1185">Reference proteome</keyword>